<protein>
    <submittedName>
        <fullName evidence="1">Uncharacterized protein</fullName>
    </submittedName>
</protein>
<accession>A0AAI9S608</accession>
<gene>
    <name evidence="1" type="ORF">F6S82_08815</name>
</gene>
<reference evidence="2" key="1">
    <citation type="journal article" date="2018" name="J. Anim. Genet.">
        <title>Acquired interbacterial defense systems protect against interspecies antagonism in the human gut microbiome.</title>
        <authorList>
            <person name="Ross B.D."/>
            <person name="Verster A.J."/>
            <person name="Radey M.C."/>
            <person name="Schmidtke D.T."/>
            <person name="Pope C.E."/>
            <person name="Hoffman L.R."/>
            <person name="Hajjar A."/>
            <person name="Peterson S.B."/>
            <person name="Borenstein E."/>
            <person name="Mougous J."/>
        </authorList>
    </citation>
    <scope>NUCLEOTIDE SEQUENCE [LARGE SCALE GENOMIC DNA]</scope>
    <source>
        <strain evidence="2">H204</strain>
    </source>
</reference>
<evidence type="ECO:0000313" key="1">
    <source>
        <dbReference type="EMBL" id="KAA9047724.1"/>
    </source>
</evidence>
<dbReference type="RefSeq" id="WP_055256002.1">
    <property type="nucleotide sequence ID" value="NZ_CP041230.1"/>
</dbReference>
<proteinExistence type="predicted"/>
<organism evidence="1 2">
    <name type="scientific">Bacteroides xylanisolvens</name>
    <dbReference type="NCBI Taxonomy" id="371601"/>
    <lineage>
        <taxon>Bacteria</taxon>
        <taxon>Pseudomonadati</taxon>
        <taxon>Bacteroidota</taxon>
        <taxon>Bacteroidia</taxon>
        <taxon>Bacteroidales</taxon>
        <taxon>Bacteroidaceae</taxon>
        <taxon>Bacteroides</taxon>
    </lineage>
</organism>
<name>A0AAI9S608_9BACE</name>
<comment type="caution">
    <text evidence="1">The sequence shown here is derived from an EMBL/GenBank/DDBJ whole genome shotgun (WGS) entry which is preliminary data.</text>
</comment>
<dbReference type="Proteomes" id="UP000327007">
    <property type="component" value="Unassembled WGS sequence"/>
</dbReference>
<evidence type="ECO:0000313" key="2">
    <source>
        <dbReference type="Proteomes" id="UP000327007"/>
    </source>
</evidence>
<dbReference type="AlphaFoldDB" id="A0AAI9S608"/>
<dbReference type="EMBL" id="VYQC01000004">
    <property type="protein sequence ID" value="KAA9047724.1"/>
    <property type="molecule type" value="Genomic_DNA"/>
</dbReference>
<sequence length="83" mass="9687">MMFFDDLESKLASDQTICKSILRDVKCPVHKLKARIIYDYDKDFTYAHITKCCCPQFAQIVADTIRKTETIDVVVIDDCEYTR</sequence>